<gene>
    <name evidence="2" type="ORF">B0F90DRAFT_1686016</name>
</gene>
<accession>A0AAD4MB83</accession>
<feature type="region of interest" description="Disordered" evidence="1">
    <location>
        <begin position="1055"/>
        <end position="1081"/>
    </location>
</feature>
<name>A0AAD4MB83_9AGAM</name>
<proteinExistence type="predicted"/>
<keyword evidence="3" id="KW-1185">Reference proteome</keyword>
<dbReference type="AlphaFoldDB" id="A0AAD4MB83"/>
<feature type="compositionally biased region" description="Polar residues" evidence="1">
    <location>
        <begin position="1059"/>
        <end position="1069"/>
    </location>
</feature>
<dbReference type="Proteomes" id="UP001203297">
    <property type="component" value="Unassembled WGS sequence"/>
</dbReference>
<comment type="caution">
    <text evidence="2">The sequence shown here is derived from an EMBL/GenBank/DDBJ whole genome shotgun (WGS) entry which is preliminary data.</text>
</comment>
<protein>
    <submittedName>
        <fullName evidence="2">Uncharacterized protein</fullName>
    </submittedName>
</protein>
<sequence>MDFRRPAQLLTPPETGSDFLVGGHHAVDLMNTSGVHIADSDMHAHPFVSTPVRRVSTLAYHSSPLRDPRERVNTRQSRWLVVVIPPVSLVQEHGPLGHTLASGPPQRLSQGVLMPLLPTMYGQLSAIAREFNFPSPLGICLYLHVVEQGFTMTPRISDEIWPALWGHWFEGQSPVPGQQTPICGRIEFDIDRRKARWFDSWLTSDRRHAVDVPVSVPPSLSHWRGDSKNSFLDERGDEQSEVLPGLSTGARGRHIPKKLSLVDKLETFSVASSIGYANAGSNEPSTSLTAIVQEDEPKTAKLALEKRVESWRASSSITPTPIAAIGQTNFDPVHVPSRIELGNIEILAVADGLDLDEFQWSVSSIGPPDDGSLASAVSRSEVPSVHLDRRLEGSVVLSPSTATSWGPQTLDYSPVSTLSRLPSLDLGRRVTDDCPPTPSTATSWGPEDRPNSPVSILFRLPSPDLGQRALEECPPTPSTVSSLGREELSYSPVSVGSGLPSLDLGTRVFDESSRVTEASSIPPLHLRSHTFPYFTAPIQPIWPLVWPFYGNVAASSVPPSRLPKLYPAIEIYDTSYPHFEVFPGHICSGFQSAPEAGLTGLESSYPTLRIYLPVYPYLCIYPPLPADSGSEQNPESPLPQKFPSESKLGTQYPYFDMYPAFHPTNLPCVDPTAALPRTATSLPVRLPAIYPAVEPYSPEYPFVSPYPPNMVPYFSKVDETKNDAAVHSDTRQQVYMNGHRPFYPAFNIYPTSVKCERREKNISLHLPKAYSTITLCQVHHNLISYGWTDPEILAAPATYPEFDLYPLFYMDKMDIVPKTDLWPQYPCIRIYPINYPCFEIYPGYICDGRNDIATCCGSSLQPAYPQLDIYPLSHPPPKIEDQRVPPSVRLPTQYPALSPYPPTYPHFEIFPSVAQIHDILTAKQYSPVGEGTPSSEPAAVEVISGLTLTSISRKAHKELHEEVFGASVPLKESVKPVMINPLATIQARGRVRSGTLSPRLASPQTISSFPSALPAVPPILISNRPSFRMTSYAEAQQDGFPTHPTMIAGDGGSMAHSDTFASASSNQYRGTEPPKHSHRPRDSLVLEKARLLNHVHPQPHNDPPSTFSVLGESTPLPVPPVPQLPSDISRPQKLDHSEYPFT</sequence>
<feature type="region of interest" description="Disordered" evidence="1">
    <location>
        <begin position="426"/>
        <end position="450"/>
    </location>
</feature>
<organism evidence="2 3">
    <name type="scientific">Multifurca ochricompacta</name>
    <dbReference type="NCBI Taxonomy" id="376703"/>
    <lineage>
        <taxon>Eukaryota</taxon>
        <taxon>Fungi</taxon>
        <taxon>Dikarya</taxon>
        <taxon>Basidiomycota</taxon>
        <taxon>Agaricomycotina</taxon>
        <taxon>Agaricomycetes</taxon>
        <taxon>Russulales</taxon>
        <taxon>Russulaceae</taxon>
        <taxon>Multifurca</taxon>
    </lineage>
</organism>
<evidence type="ECO:0000313" key="3">
    <source>
        <dbReference type="Proteomes" id="UP001203297"/>
    </source>
</evidence>
<dbReference type="EMBL" id="WTXG01000002">
    <property type="protein sequence ID" value="KAI0307187.1"/>
    <property type="molecule type" value="Genomic_DNA"/>
</dbReference>
<evidence type="ECO:0000256" key="1">
    <source>
        <dbReference type="SAM" id="MobiDB-lite"/>
    </source>
</evidence>
<feature type="region of interest" description="Disordered" evidence="1">
    <location>
        <begin position="1095"/>
        <end position="1142"/>
    </location>
</feature>
<feature type="compositionally biased region" description="Basic and acidic residues" evidence="1">
    <location>
        <begin position="1130"/>
        <end position="1142"/>
    </location>
</feature>
<reference evidence="2" key="1">
    <citation type="journal article" date="2022" name="New Phytol.">
        <title>Evolutionary transition to the ectomycorrhizal habit in the genomes of a hyperdiverse lineage of mushroom-forming fungi.</title>
        <authorList>
            <person name="Looney B."/>
            <person name="Miyauchi S."/>
            <person name="Morin E."/>
            <person name="Drula E."/>
            <person name="Courty P.E."/>
            <person name="Kohler A."/>
            <person name="Kuo A."/>
            <person name="LaButti K."/>
            <person name="Pangilinan J."/>
            <person name="Lipzen A."/>
            <person name="Riley R."/>
            <person name="Andreopoulos W."/>
            <person name="He G."/>
            <person name="Johnson J."/>
            <person name="Nolan M."/>
            <person name="Tritt A."/>
            <person name="Barry K.W."/>
            <person name="Grigoriev I.V."/>
            <person name="Nagy L.G."/>
            <person name="Hibbett D."/>
            <person name="Henrissat B."/>
            <person name="Matheny P.B."/>
            <person name="Labbe J."/>
            <person name="Martin F.M."/>
        </authorList>
    </citation>
    <scope>NUCLEOTIDE SEQUENCE</scope>
    <source>
        <strain evidence="2">BPL690</strain>
    </source>
</reference>
<feature type="compositionally biased region" description="Basic and acidic residues" evidence="1">
    <location>
        <begin position="1072"/>
        <end position="1081"/>
    </location>
</feature>
<evidence type="ECO:0000313" key="2">
    <source>
        <dbReference type="EMBL" id="KAI0307187.1"/>
    </source>
</evidence>